<keyword evidence="2" id="KW-1185">Reference proteome</keyword>
<sequence>MAIISRTMACLRIIGDDLIPADITGKLGCEPTHQMIKGEPFSWNANGNPRIARSGMWWLEAKEREPGDLDSQVSRSNS</sequence>
<comment type="caution">
    <text evidence="1">The sequence shown here is derived from an EMBL/GenBank/DDBJ whole genome shotgun (WGS) entry which is preliminary data.</text>
</comment>
<dbReference type="RefSeq" id="WP_051311837.1">
    <property type="nucleotide sequence ID" value="NZ_NDXW01000001.1"/>
</dbReference>
<dbReference type="Pfam" id="PF14106">
    <property type="entry name" value="DUF4279"/>
    <property type="match status" value="1"/>
</dbReference>
<dbReference type="EMBL" id="NDXW01000001">
    <property type="protein sequence ID" value="RDH45135.1"/>
    <property type="molecule type" value="Genomic_DNA"/>
</dbReference>
<name>A0A4P9VNU5_9GAMM</name>
<evidence type="ECO:0000313" key="2">
    <source>
        <dbReference type="Proteomes" id="UP000257039"/>
    </source>
</evidence>
<dbReference type="AlphaFoldDB" id="A0A4P9VNU5"/>
<gene>
    <name evidence="1" type="ORF">B9G39_17755</name>
</gene>
<protein>
    <submittedName>
        <fullName evidence="1">DUF4279 domain-containing protein</fullName>
    </submittedName>
</protein>
<accession>A0A4P9VNU5</accession>
<proteinExistence type="predicted"/>
<dbReference type="InterPro" id="IPR025459">
    <property type="entry name" value="DUF4279"/>
</dbReference>
<dbReference type="Proteomes" id="UP000257039">
    <property type="component" value="Unassembled WGS sequence"/>
</dbReference>
<organism evidence="1 2">
    <name type="scientific">Zooshikella ganghwensis</name>
    <dbReference type="NCBI Taxonomy" id="202772"/>
    <lineage>
        <taxon>Bacteria</taxon>
        <taxon>Pseudomonadati</taxon>
        <taxon>Pseudomonadota</taxon>
        <taxon>Gammaproteobacteria</taxon>
        <taxon>Oceanospirillales</taxon>
        <taxon>Zooshikellaceae</taxon>
        <taxon>Zooshikella</taxon>
    </lineage>
</organism>
<evidence type="ECO:0000313" key="1">
    <source>
        <dbReference type="EMBL" id="RDH45135.1"/>
    </source>
</evidence>
<reference evidence="1 2" key="1">
    <citation type="submission" date="2017-04" db="EMBL/GenBank/DDBJ databases">
        <title>Draft genome sequence of Zooshikella ganghwensis VG4 isolated from Red Sea sediments.</title>
        <authorList>
            <person name="Rehman Z."/>
            <person name="Alam I."/>
            <person name="Kamau A."/>
            <person name="Bajic V."/>
            <person name="Leiknes T."/>
        </authorList>
    </citation>
    <scope>NUCLEOTIDE SEQUENCE [LARGE SCALE GENOMIC DNA]</scope>
    <source>
        <strain evidence="1 2">VG4</strain>
    </source>
</reference>